<comment type="caution">
    <text evidence="1">The sequence shown here is derived from an EMBL/GenBank/DDBJ whole genome shotgun (WGS) entry which is preliminary data.</text>
</comment>
<reference evidence="1" key="1">
    <citation type="submission" date="2020-04" db="EMBL/GenBank/DDBJ databases">
        <authorList>
            <person name="Zhang T."/>
        </authorList>
    </citation>
    <scope>NUCLEOTIDE SEQUENCE</scope>
    <source>
        <strain evidence="1">HKST-UBA02</strain>
    </source>
</reference>
<dbReference type="SUPFAM" id="SSF109854">
    <property type="entry name" value="DinB/YfiT-like putative metalloenzymes"/>
    <property type="match status" value="1"/>
</dbReference>
<name>A0A956N847_UNCEI</name>
<dbReference type="InterPro" id="IPR034660">
    <property type="entry name" value="DinB/YfiT-like"/>
</dbReference>
<accession>A0A956N847</accession>
<gene>
    <name evidence="1" type="ORF">KDA27_01160</name>
</gene>
<organism evidence="1 2">
    <name type="scientific">Eiseniibacteriota bacterium</name>
    <dbReference type="NCBI Taxonomy" id="2212470"/>
    <lineage>
        <taxon>Bacteria</taxon>
        <taxon>Candidatus Eiseniibacteriota</taxon>
    </lineage>
</organism>
<dbReference type="Proteomes" id="UP000739538">
    <property type="component" value="Unassembled WGS sequence"/>
</dbReference>
<evidence type="ECO:0000313" key="2">
    <source>
        <dbReference type="Proteomes" id="UP000739538"/>
    </source>
</evidence>
<dbReference type="Gene3D" id="1.20.120.450">
    <property type="entry name" value="dinb family like domain"/>
    <property type="match status" value="1"/>
</dbReference>
<dbReference type="AlphaFoldDB" id="A0A956N847"/>
<reference evidence="1" key="2">
    <citation type="journal article" date="2021" name="Microbiome">
        <title>Successional dynamics and alternative stable states in a saline activated sludge microbial community over 9 years.</title>
        <authorList>
            <person name="Wang Y."/>
            <person name="Ye J."/>
            <person name="Ju F."/>
            <person name="Liu L."/>
            <person name="Boyd J.A."/>
            <person name="Deng Y."/>
            <person name="Parks D.H."/>
            <person name="Jiang X."/>
            <person name="Yin X."/>
            <person name="Woodcroft B.J."/>
            <person name="Tyson G.W."/>
            <person name="Hugenholtz P."/>
            <person name="Polz M.F."/>
            <person name="Zhang T."/>
        </authorList>
    </citation>
    <scope>NUCLEOTIDE SEQUENCE</scope>
    <source>
        <strain evidence="1">HKST-UBA02</strain>
    </source>
</reference>
<evidence type="ECO:0000313" key="1">
    <source>
        <dbReference type="EMBL" id="MCA9754382.1"/>
    </source>
</evidence>
<protein>
    <submittedName>
        <fullName evidence="1">DinB family protein</fullName>
    </submittedName>
</protein>
<dbReference type="EMBL" id="JAGQHS010000003">
    <property type="protein sequence ID" value="MCA9754382.1"/>
    <property type="molecule type" value="Genomic_DNA"/>
</dbReference>
<proteinExistence type="predicted"/>
<sequence>MHAYTGAFQKLLGDLRREVEGYSDESRLWIVGDGISNCGGNLALHVLGNLQHFIGAELGHTGYVRDRDAEFATKNVARSEILSKIGEVEGMIEEVLGGIPKRDLEMEVPAPALGSPQRLDRWLLHLVSHLAYHIGQINYHRRLLDR</sequence>